<dbReference type="PANTHER" id="PTHR43798:SF33">
    <property type="entry name" value="HYDROLASE, PUTATIVE (AFU_ORTHOLOGUE AFUA_2G14860)-RELATED"/>
    <property type="match status" value="1"/>
</dbReference>
<evidence type="ECO:0000313" key="4">
    <source>
        <dbReference type="Proteomes" id="UP000578036"/>
    </source>
</evidence>
<dbReference type="InterPro" id="IPR050266">
    <property type="entry name" value="AB_hydrolase_sf"/>
</dbReference>
<evidence type="ECO:0000259" key="2">
    <source>
        <dbReference type="Pfam" id="PF12146"/>
    </source>
</evidence>
<feature type="chain" id="PRO_5031364349" evidence="1">
    <location>
        <begin position="20"/>
        <end position="424"/>
    </location>
</feature>
<dbReference type="InterPro" id="IPR029058">
    <property type="entry name" value="AB_hydrolase_fold"/>
</dbReference>
<dbReference type="Gene3D" id="3.40.50.1820">
    <property type="entry name" value="alpha/beta hydrolase"/>
    <property type="match status" value="1"/>
</dbReference>
<keyword evidence="4" id="KW-1185">Reference proteome</keyword>
<keyword evidence="1" id="KW-0732">Signal</keyword>
<dbReference type="Proteomes" id="UP000578036">
    <property type="component" value="Unassembled WGS sequence"/>
</dbReference>
<protein>
    <submittedName>
        <fullName evidence="3">Esterase/lipase</fullName>
    </submittedName>
</protein>
<dbReference type="PROSITE" id="PS51257">
    <property type="entry name" value="PROKAR_LIPOPROTEIN"/>
    <property type="match status" value="1"/>
</dbReference>
<sequence>MLVVRAALAAAAVLLAACAASGRPPPIATGFEDYRRDTIDMLQARRHFQATDKAAELAWNAPREWLPATACDGATPATTPTPDKGILLIHGLGDSPWSFHDVARQLAGQGFLVRTVLLPGHGTRPQDLLDVTLEDWQRVVREQADALRRDVAQVYLGGFSTGANLALDYAYAHPEVAGLVLFSPAFQSSSRYDWLTPLIGWFRPWLLEPDGRRPMQNAVRYMTVPTNAFAQFWRSSREARQRLAERPYDKPVFMAVAQHDSVLDTAYLLSAFQQRFTHPVSRLVWYGARPAGLADGGRVLVRSDALAQRRISRFSHMGLMFSPANPLYGERGSLRICWNGQDEVALRACERGEPVWYSDWGYREPGKVHARLTFNPYFEWQGEVLADVLNRRPGSLPQARHDGPVAGPRARTQAGYCADARHRL</sequence>
<dbReference type="AlphaFoldDB" id="A0A7W4YU04"/>
<dbReference type="GO" id="GO:0016020">
    <property type="term" value="C:membrane"/>
    <property type="evidence" value="ECO:0007669"/>
    <property type="project" value="TreeGrafter"/>
</dbReference>
<feature type="signal peptide" evidence="1">
    <location>
        <begin position="1"/>
        <end position="19"/>
    </location>
</feature>
<dbReference type="InterPro" id="IPR022742">
    <property type="entry name" value="Hydrolase_4"/>
</dbReference>
<organism evidence="3 4">
    <name type="scientific">Cupriavidus alkaliphilus</name>
    <dbReference type="NCBI Taxonomy" id="942866"/>
    <lineage>
        <taxon>Bacteria</taxon>
        <taxon>Pseudomonadati</taxon>
        <taxon>Pseudomonadota</taxon>
        <taxon>Betaproteobacteria</taxon>
        <taxon>Burkholderiales</taxon>
        <taxon>Burkholderiaceae</taxon>
        <taxon>Cupriavidus</taxon>
    </lineage>
</organism>
<dbReference type="SUPFAM" id="SSF53474">
    <property type="entry name" value="alpha/beta-Hydrolases"/>
    <property type="match status" value="1"/>
</dbReference>
<dbReference type="RefSeq" id="WP_183300746.1">
    <property type="nucleotide sequence ID" value="NZ_JACHWF010000009.1"/>
</dbReference>
<dbReference type="Pfam" id="PF12146">
    <property type="entry name" value="Hydrolase_4"/>
    <property type="match status" value="1"/>
</dbReference>
<reference evidence="3 4" key="1">
    <citation type="submission" date="2020-08" db="EMBL/GenBank/DDBJ databases">
        <title>Genomic Encyclopedia of Type Strains, Phase IV (KMG-V): Genome sequencing to study the core and pangenomes of soil and plant-associated prokaryotes.</title>
        <authorList>
            <person name="Whitman W."/>
        </authorList>
    </citation>
    <scope>NUCLEOTIDE SEQUENCE [LARGE SCALE GENOMIC DNA]</scope>
    <source>
        <strain evidence="3 4">SLV-2362</strain>
    </source>
</reference>
<dbReference type="EMBL" id="JACHWF010000009">
    <property type="protein sequence ID" value="MBB3010739.1"/>
    <property type="molecule type" value="Genomic_DNA"/>
</dbReference>
<proteinExistence type="predicted"/>
<comment type="caution">
    <text evidence="3">The sequence shown here is derived from an EMBL/GenBank/DDBJ whole genome shotgun (WGS) entry which is preliminary data.</text>
</comment>
<gene>
    <name evidence="3" type="ORF">FHX61_005420</name>
</gene>
<feature type="domain" description="Serine aminopeptidase S33" evidence="2">
    <location>
        <begin position="82"/>
        <end position="205"/>
    </location>
</feature>
<name>A0A7W4YU04_9BURK</name>
<evidence type="ECO:0000313" key="3">
    <source>
        <dbReference type="EMBL" id="MBB3010739.1"/>
    </source>
</evidence>
<dbReference type="PANTHER" id="PTHR43798">
    <property type="entry name" value="MONOACYLGLYCEROL LIPASE"/>
    <property type="match status" value="1"/>
</dbReference>
<evidence type="ECO:0000256" key="1">
    <source>
        <dbReference type="SAM" id="SignalP"/>
    </source>
</evidence>
<accession>A0A7W4YU04</accession>